<keyword evidence="3" id="KW-0378">Hydrolase</keyword>
<dbReference type="GO" id="GO:0008237">
    <property type="term" value="F:metallopeptidase activity"/>
    <property type="evidence" value="ECO:0007669"/>
    <property type="project" value="UniProtKB-KW"/>
</dbReference>
<feature type="transmembrane region" description="Helical" evidence="1">
    <location>
        <begin position="158"/>
        <end position="179"/>
    </location>
</feature>
<feature type="transmembrane region" description="Helical" evidence="1">
    <location>
        <begin position="242"/>
        <end position="261"/>
    </location>
</feature>
<keyword evidence="1" id="KW-0472">Membrane</keyword>
<dbReference type="EMBL" id="NMTQ01000013">
    <property type="protein sequence ID" value="PDX59519.1"/>
    <property type="molecule type" value="Genomic_DNA"/>
</dbReference>
<dbReference type="PANTHER" id="PTHR36435">
    <property type="entry name" value="SLR1288 PROTEIN"/>
    <property type="match status" value="1"/>
</dbReference>
<organism evidence="3 4">
    <name type="scientific">Faecalibacterium langellae</name>
    <dbReference type="NCBI Taxonomy" id="3435293"/>
    <lineage>
        <taxon>Bacteria</taxon>
        <taxon>Bacillati</taxon>
        <taxon>Bacillota</taxon>
        <taxon>Clostridia</taxon>
        <taxon>Eubacteriales</taxon>
        <taxon>Oscillospiraceae</taxon>
        <taxon>Faecalibacterium</taxon>
    </lineage>
</organism>
<name>A0A2A6ZDT3_9FIRM</name>
<feature type="transmembrane region" description="Helical" evidence="1">
    <location>
        <begin position="209"/>
        <end position="230"/>
    </location>
</feature>
<keyword evidence="1" id="KW-1133">Transmembrane helix</keyword>
<dbReference type="GO" id="GO:0004175">
    <property type="term" value="F:endopeptidase activity"/>
    <property type="evidence" value="ECO:0007669"/>
    <property type="project" value="UniProtKB-ARBA"/>
</dbReference>
<gene>
    <name evidence="3" type="ORF">CGS46_02695</name>
</gene>
<sequence length="279" mass="30559">MLKRLRKAHPILFCVLAEVVFLASLFVTDLVFTIALVLFRTDFASIDTYLYSTLQELVGAMVAVLFLVRTDRAGLLRRRGSGFFNGLLVGMYPLVFIGYNAFGSLVLGRPENGMLQPAARICTFLVSMAMVGVAEEFIFRGVIAQTLLEHFGTSRAGVWKACLLSGVLFGAAHLTNILSSAPFGVLMQCVFAASLGTLFAAIYFRTGNLWVTVFLHGAMDISSMLIGGLYGTTTVADAVSGYDASMLLSVLLYLIPTAVLLRKKKLPEVQLYWHQYVKK</sequence>
<evidence type="ECO:0000313" key="3">
    <source>
        <dbReference type="EMBL" id="PDX59519.1"/>
    </source>
</evidence>
<dbReference type="AlphaFoldDB" id="A0A2A6ZDT3"/>
<dbReference type="InterPro" id="IPR052710">
    <property type="entry name" value="CAAX_protease"/>
</dbReference>
<evidence type="ECO:0000256" key="1">
    <source>
        <dbReference type="SAM" id="Phobius"/>
    </source>
</evidence>
<dbReference type="InterPro" id="IPR003675">
    <property type="entry name" value="Rce1/LyrA-like_dom"/>
</dbReference>
<evidence type="ECO:0000259" key="2">
    <source>
        <dbReference type="Pfam" id="PF02517"/>
    </source>
</evidence>
<dbReference type="Proteomes" id="UP000220752">
    <property type="component" value="Unassembled WGS sequence"/>
</dbReference>
<keyword evidence="4" id="KW-1185">Reference proteome</keyword>
<keyword evidence="1" id="KW-0812">Transmembrane</keyword>
<reference evidence="3 4" key="1">
    <citation type="journal article" date="2017" name="Front. Microbiol.">
        <title>New Insights into the Diversity of the Genus Faecalibacterium.</title>
        <authorList>
            <person name="Benevides L."/>
            <person name="Burman S."/>
            <person name="Martin R."/>
            <person name="Robert V."/>
            <person name="Thomas M."/>
            <person name="Miquel S."/>
            <person name="Chain F."/>
            <person name="Sokol H."/>
            <person name="Bermudez-Humaran L.G."/>
            <person name="Morrison M."/>
            <person name="Langella P."/>
            <person name="Azevedo V.A."/>
            <person name="Chatel J.M."/>
            <person name="Soares S."/>
        </authorList>
    </citation>
    <scope>NUCLEOTIDE SEQUENCE [LARGE SCALE GENOMIC DNA]</scope>
    <source>
        <strain evidence="4">CNCM I-4540</strain>
    </source>
</reference>
<dbReference type="GO" id="GO:0080120">
    <property type="term" value="P:CAAX-box protein maturation"/>
    <property type="evidence" value="ECO:0007669"/>
    <property type="project" value="UniProtKB-ARBA"/>
</dbReference>
<dbReference type="PANTHER" id="PTHR36435:SF1">
    <property type="entry name" value="CAAX AMINO TERMINAL PROTEASE FAMILY PROTEIN"/>
    <property type="match status" value="1"/>
</dbReference>
<evidence type="ECO:0000313" key="4">
    <source>
        <dbReference type="Proteomes" id="UP000220752"/>
    </source>
</evidence>
<comment type="caution">
    <text evidence="3">The sequence shown here is derived from an EMBL/GenBank/DDBJ whole genome shotgun (WGS) entry which is preliminary data.</text>
</comment>
<protein>
    <submittedName>
        <fullName evidence="3">CPBP family intramembrane metalloprotease</fullName>
    </submittedName>
</protein>
<feature type="transmembrane region" description="Helical" evidence="1">
    <location>
        <begin position="118"/>
        <end position="138"/>
    </location>
</feature>
<dbReference type="Pfam" id="PF02517">
    <property type="entry name" value="Rce1-like"/>
    <property type="match status" value="1"/>
</dbReference>
<feature type="domain" description="CAAX prenyl protease 2/Lysostaphin resistance protein A-like" evidence="2">
    <location>
        <begin position="121"/>
        <end position="221"/>
    </location>
</feature>
<dbReference type="GO" id="GO:0006508">
    <property type="term" value="P:proteolysis"/>
    <property type="evidence" value="ECO:0007669"/>
    <property type="project" value="UniProtKB-KW"/>
</dbReference>
<feature type="transmembrane region" description="Helical" evidence="1">
    <location>
        <begin position="49"/>
        <end position="68"/>
    </location>
</feature>
<accession>A0A2A6ZDT3</accession>
<keyword evidence="3" id="KW-0645">Protease</keyword>
<feature type="transmembrane region" description="Helical" evidence="1">
    <location>
        <begin position="80"/>
        <end position="98"/>
    </location>
</feature>
<feature type="transmembrane region" description="Helical" evidence="1">
    <location>
        <begin position="185"/>
        <end position="204"/>
    </location>
</feature>
<feature type="transmembrane region" description="Helical" evidence="1">
    <location>
        <begin position="12"/>
        <end position="37"/>
    </location>
</feature>
<keyword evidence="3" id="KW-0482">Metalloprotease</keyword>
<proteinExistence type="predicted"/>